<comment type="similarity">
    <text evidence="1 8 9">Belongs to the class-I aminoacyl-tRNA synthetase family.</text>
</comment>
<name>A0A1G2FU80_9BACT</name>
<keyword evidence="3 8" id="KW-0547">Nucleotide-binding</keyword>
<dbReference type="InterPro" id="IPR050203">
    <property type="entry name" value="Trp-tRNA_synthetase"/>
</dbReference>
<feature type="binding site" evidence="8">
    <location>
        <begin position="194"/>
        <end position="198"/>
    </location>
    <ligand>
        <name>ATP</name>
        <dbReference type="ChEBI" id="CHEBI:30616"/>
    </ligand>
</feature>
<dbReference type="InterPro" id="IPR014729">
    <property type="entry name" value="Rossmann-like_a/b/a_fold"/>
</dbReference>
<dbReference type="PANTHER" id="PTHR43766">
    <property type="entry name" value="TRYPTOPHAN--TRNA LIGASE, MITOCHONDRIAL"/>
    <property type="match status" value="1"/>
</dbReference>
<evidence type="ECO:0000313" key="10">
    <source>
        <dbReference type="EMBL" id="OGZ41357.1"/>
    </source>
</evidence>
<dbReference type="CDD" id="cd00806">
    <property type="entry name" value="TrpRS_core"/>
    <property type="match status" value="1"/>
</dbReference>
<dbReference type="Pfam" id="PF00579">
    <property type="entry name" value="tRNA-synt_1b"/>
    <property type="match status" value="1"/>
</dbReference>
<comment type="caution">
    <text evidence="8">Lacks conserved residue(s) required for the propagation of feature annotation.</text>
</comment>
<dbReference type="GO" id="GO:0005737">
    <property type="term" value="C:cytoplasm"/>
    <property type="evidence" value="ECO:0007669"/>
    <property type="project" value="UniProtKB-SubCell"/>
</dbReference>
<feature type="short sequence motif" description="'KMSKS' region" evidence="8">
    <location>
        <begin position="194"/>
        <end position="198"/>
    </location>
</feature>
<evidence type="ECO:0000256" key="3">
    <source>
        <dbReference type="ARBA" id="ARBA00022741"/>
    </source>
</evidence>
<dbReference type="NCBIfam" id="TIGR00233">
    <property type="entry name" value="trpS"/>
    <property type="match status" value="1"/>
</dbReference>
<dbReference type="PANTHER" id="PTHR43766:SF1">
    <property type="entry name" value="TRYPTOPHAN--TRNA LIGASE, MITOCHONDRIAL"/>
    <property type="match status" value="1"/>
</dbReference>
<evidence type="ECO:0000313" key="11">
    <source>
        <dbReference type="Proteomes" id="UP000176700"/>
    </source>
</evidence>
<evidence type="ECO:0000256" key="8">
    <source>
        <dbReference type="HAMAP-Rule" id="MF_00140"/>
    </source>
</evidence>
<dbReference type="GO" id="GO:0006436">
    <property type="term" value="P:tryptophanyl-tRNA aminoacylation"/>
    <property type="evidence" value="ECO:0007669"/>
    <property type="project" value="UniProtKB-UniRule"/>
</dbReference>
<dbReference type="PRINTS" id="PR01039">
    <property type="entry name" value="TRNASYNTHTRP"/>
</dbReference>
<accession>A0A1G2FU80</accession>
<evidence type="ECO:0000256" key="2">
    <source>
        <dbReference type="ARBA" id="ARBA00022598"/>
    </source>
</evidence>
<feature type="binding site" evidence="8">
    <location>
        <begin position="19"/>
        <end position="20"/>
    </location>
    <ligand>
        <name>ATP</name>
        <dbReference type="ChEBI" id="CHEBI:30616"/>
    </ligand>
</feature>
<protein>
    <recommendedName>
        <fullName evidence="8">Tryptophan--tRNA ligase</fullName>
        <ecNumber evidence="8">6.1.1.2</ecNumber>
    </recommendedName>
    <alternativeName>
        <fullName evidence="8">Tryptophanyl-tRNA synthetase</fullName>
        <shortName evidence="8">TrpRS</shortName>
    </alternativeName>
</protein>
<evidence type="ECO:0000256" key="4">
    <source>
        <dbReference type="ARBA" id="ARBA00022840"/>
    </source>
</evidence>
<proteinExistence type="inferred from homology"/>
<dbReference type="InterPro" id="IPR024109">
    <property type="entry name" value="Trp-tRNA-ligase_bac-type"/>
</dbReference>
<dbReference type="InterPro" id="IPR002306">
    <property type="entry name" value="Trp-tRNA-ligase"/>
</dbReference>
<keyword evidence="8" id="KW-0963">Cytoplasm</keyword>
<evidence type="ECO:0000256" key="1">
    <source>
        <dbReference type="ARBA" id="ARBA00005594"/>
    </source>
</evidence>
<organism evidence="10 11">
    <name type="scientific">Candidatus Ryanbacteria bacterium RIFCSPHIGHO2_01_45_13</name>
    <dbReference type="NCBI Taxonomy" id="1802112"/>
    <lineage>
        <taxon>Bacteria</taxon>
        <taxon>Candidatus Ryaniibacteriota</taxon>
    </lineage>
</organism>
<comment type="subcellular location">
    <subcellularLocation>
        <location evidence="8">Cytoplasm</location>
    </subcellularLocation>
</comment>
<feature type="binding site" evidence="8">
    <location>
        <position position="185"/>
    </location>
    <ligand>
        <name>ATP</name>
        <dbReference type="ChEBI" id="CHEBI:30616"/>
    </ligand>
</feature>
<dbReference type="InterPro" id="IPR002305">
    <property type="entry name" value="aa-tRNA-synth_Ic"/>
</dbReference>
<dbReference type="SUPFAM" id="SSF52374">
    <property type="entry name" value="Nucleotidylyl transferase"/>
    <property type="match status" value="1"/>
</dbReference>
<feature type="binding site" evidence="8">
    <location>
        <begin position="147"/>
        <end position="149"/>
    </location>
    <ligand>
        <name>ATP</name>
        <dbReference type="ChEBI" id="CHEBI:30616"/>
    </ligand>
</feature>
<dbReference type="EC" id="6.1.1.2" evidence="8"/>
<feature type="binding site" evidence="8">
    <location>
        <position position="135"/>
    </location>
    <ligand>
        <name>L-tryptophan</name>
        <dbReference type="ChEBI" id="CHEBI:57912"/>
    </ligand>
</feature>
<evidence type="ECO:0000256" key="7">
    <source>
        <dbReference type="ARBA" id="ARBA00049929"/>
    </source>
</evidence>
<keyword evidence="2 8" id="KW-0436">Ligase</keyword>
<keyword evidence="4 8" id="KW-0067">ATP-binding</keyword>
<comment type="caution">
    <text evidence="10">The sequence shown here is derived from an EMBL/GenBank/DDBJ whole genome shotgun (WGS) entry which is preliminary data.</text>
</comment>
<dbReference type="HAMAP" id="MF_00140_B">
    <property type="entry name" value="Trp_tRNA_synth_B"/>
    <property type="match status" value="1"/>
</dbReference>
<gene>
    <name evidence="8" type="primary">trpS</name>
    <name evidence="10" type="ORF">A2W41_01395</name>
</gene>
<evidence type="ECO:0000256" key="9">
    <source>
        <dbReference type="RuleBase" id="RU363036"/>
    </source>
</evidence>
<comment type="function">
    <text evidence="8">Catalyzes the attachment of tryptophan to tRNA(Trp).</text>
</comment>
<evidence type="ECO:0000256" key="5">
    <source>
        <dbReference type="ARBA" id="ARBA00022917"/>
    </source>
</evidence>
<dbReference type="Gene3D" id="3.40.50.620">
    <property type="entry name" value="HUPs"/>
    <property type="match status" value="1"/>
</dbReference>
<sequence length="327" mass="36514">MSKQVLLTGMRPTSHLHVGNYFGALKNVVELQKQYKTFLMIADLHALTTLENTKNIAEDTLNIAALYIAGGINPKKVTLFIQSAVPEQAELATLFNMITPVSMLELNPVYKEMLLEHPKATNLGLLAYPVLQAADILAYKATVVPVGKDQSPHIELAREIARRFNYHYGKLFLEPKTLLQKELKILSLKDPNKKMSKSHEAQTHIGLLDSPKTIHKKIKSAVTDSGKEIVYDPFKKPAISNLMMLMRLASGTSIRLIEKKFQEKGYAVFKESVADALIKLLAPMQERYNTLAENKKAVQKLLETGSKKARIVAAETLKEAKQKIGLL</sequence>
<dbReference type="GO" id="GO:0005524">
    <property type="term" value="F:ATP binding"/>
    <property type="evidence" value="ECO:0007669"/>
    <property type="project" value="UniProtKB-UniRule"/>
</dbReference>
<comment type="subunit">
    <text evidence="8">Homodimer.</text>
</comment>
<evidence type="ECO:0000256" key="6">
    <source>
        <dbReference type="ARBA" id="ARBA00023146"/>
    </source>
</evidence>
<dbReference type="Proteomes" id="UP000176700">
    <property type="component" value="Unassembled WGS sequence"/>
</dbReference>
<keyword evidence="6 8" id="KW-0030">Aminoacyl-tRNA synthetase</keyword>
<dbReference type="FunFam" id="1.10.240.10:FF:000002">
    <property type="entry name" value="Tryptophan--tRNA ligase"/>
    <property type="match status" value="1"/>
</dbReference>
<dbReference type="AlphaFoldDB" id="A0A1G2FU80"/>
<dbReference type="GO" id="GO:0004830">
    <property type="term" value="F:tryptophan-tRNA ligase activity"/>
    <property type="evidence" value="ECO:0007669"/>
    <property type="project" value="UniProtKB-UniRule"/>
</dbReference>
<reference evidence="10 11" key="1">
    <citation type="journal article" date="2016" name="Nat. Commun.">
        <title>Thousands of microbial genomes shed light on interconnected biogeochemical processes in an aquifer system.</title>
        <authorList>
            <person name="Anantharaman K."/>
            <person name="Brown C.T."/>
            <person name="Hug L.A."/>
            <person name="Sharon I."/>
            <person name="Castelle C.J."/>
            <person name="Probst A.J."/>
            <person name="Thomas B.C."/>
            <person name="Singh A."/>
            <person name="Wilkins M.J."/>
            <person name="Karaoz U."/>
            <person name="Brodie E.L."/>
            <person name="Williams K.H."/>
            <person name="Hubbard S.S."/>
            <person name="Banfield J.F."/>
        </authorList>
    </citation>
    <scope>NUCLEOTIDE SEQUENCE [LARGE SCALE GENOMIC DNA]</scope>
</reference>
<keyword evidence="5 8" id="KW-0648">Protein biosynthesis</keyword>
<dbReference type="EMBL" id="MHNI01000031">
    <property type="protein sequence ID" value="OGZ41357.1"/>
    <property type="molecule type" value="Genomic_DNA"/>
</dbReference>
<comment type="catalytic activity">
    <reaction evidence="7 8">
        <text>tRNA(Trp) + L-tryptophan + ATP = L-tryptophyl-tRNA(Trp) + AMP + diphosphate + H(+)</text>
        <dbReference type="Rhea" id="RHEA:24080"/>
        <dbReference type="Rhea" id="RHEA-COMP:9671"/>
        <dbReference type="Rhea" id="RHEA-COMP:9705"/>
        <dbReference type="ChEBI" id="CHEBI:15378"/>
        <dbReference type="ChEBI" id="CHEBI:30616"/>
        <dbReference type="ChEBI" id="CHEBI:33019"/>
        <dbReference type="ChEBI" id="CHEBI:57912"/>
        <dbReference type="ChEBI" id="CHEBI:78442"/>
        <dbReference type="ChEBI" id="CHEBI:78535"/>
        <dbReference type="ChEBI" id="CHEBI:456215"/>
        <dbReference type="EC" id="6.1.1.2"/>
    </reaction>
</comment>
<dbReference type="Gene3D" id="1.10.240.10">
    <property type="entry name" value="Tyrosyl-Transfer RNA Synthetase"/>
    <property type="match status" value="1"/>
</dbReference>
<feature type="binding site" evidence="8">
    <location>
        <begin position="11"/>
        <end position="13"/>
    </location>
    <ligand>
        <name>ATP</name>
        <dbReference type="ChEBI" id="CHEBI:30616"/>
    </ligand>
</feature>